<sequence>MTLDSPERGLEVLADIKARFDRLDVTYKAVNGTSIETAILIPKTLSSNTSPQTAPVLVHFHGGGLVCGTNPEPFFLVDWIRDLAHSTGAIIVSPAYRLAPEAKAVDSLADVADFWAWLHRSDSPLSSTVRGLFPHLTPDLSRIATAGESAGGFLALQSALVFNGMARVRAAIVEYGALFSDVRAWNPGPGEGVDRSAFEKVVREYMGALRDGAVRVASPWPDRSELVFAALQGGLMRELYGADPDGKMTLTYALARAKERGGVPPVWVIQGAQDSLVAKEAMDEVVEGLRREVEGVQVKYTICEGDHGFDWLAKLEDDWVAEGVEWMKGFWLG</sequence>
<name>A0ABQ0GNB7_9PEZI</name>
<evidence type="ECO:0000259" key="1">
    <source>
        <dbReference type="Pfam" id="PF07859"/>
    </source>
</evidence>
<dbReference type="Gene3D" id="3.40.50.1820">
    <property type="entry name" value="alpha/beta hydrolase"/>
    <property type="match status" value="1"/>
</dbReference>
<proteinExistence type="predicted"/>
<dbReference type="Proteomes" id="UP001628179">
    <property type="component" value="Unassembled WGS sequence"/>
</dbReference>
<protein>
    <recommendedName>
        <fullName evidence="1">Alpha/beta hydrolase fold-3 domain-containing protein</fullName>
    </recommendedName>
</protein>
<dbReference type="PANTHER" id="PTHR23024">
    <property type="entry name" value="ARYLACETAMIDE DEACETYLASE"/>
    <property type="match status" value="1"/>
</dbReference>
<dbReference type="PANTHER" id="PTHR23024:SF339">
    <property type="entry name" value="ALPHA_BETA HYDROLASE FOLD-3 DOMAIN-CONTAINING PROTEIN"/>
    <property type="match status" value="1"/>
</dbReference>
<reference evidence="2 3" key="1">
    <citation type="submission" date="2024-09" db="EMBL/GenBank/DDBJ databases">
        <title>Itraconazole resistance in Madurella fahalii resulting from another homologue of gene encoding cytochrome P450 14-alpha sterol demethylase (CYP51).</title>
        <authorList>
            <person name="Yoshioka I."/>
            <person name="Fahal A.H."/>
            <person name="Kaneko S."/>
            <person name="Yaguchi T."/>
        </authorList>
    </citation>
    <scope>NUCLEOTIDE SEQUENCE [LARGE SCALE GENOMIC DNA]</scope>
    <source>
        <strain evidence="2 3">IFM 68171</strain>
    </source>
</reference>
<evidence type="ECO:0000313" key="3">
    <source>
        <dbReference type="Proteomes" id="UP001628179"/>
    </source>
</evidence>
<gene>
    <name evidence="2" type="ORF">MFIFM68171_09472</name>
</gene>
<keyword evidence="3" id="KW-1185">Reference proteome</keyword>
<dbReference type="RefSeq" id="XP_070920992.1">
    <property type="nucleotide sequence ID" value="XM_071064891.1"/>
</dbReference>
<dbReference type="InterPro" id="IPR029058">
    <property type="entry name" value="AB_hydrolase_fold"/>
</dbReference>
<evidence type="ECO:0000313" key="2">
    <source>
        <dbReference type="EMBL" id="GAB1319262.1"/>
    </source>
</evidence>
<dbReference type="Pfam" id="PF07859">
    <property type="entry name" value="Abhydrolase_3"/>
    <property type="match status" value="1"/>
</dbReference>
<dbReference type="InterPro" id="IPR050466">
    <property type="entry name" value="Carboxylest/Gibb_receptor"/>
</dbReference>
<dbReference type="EMBL" id="BAAFSV010000005">
    <property type="protein sequence ID" value="GAB1319262.1"/>
    <property type="molecule type" value="Genomic_DNA"/>
</dbReference>
<feature type="domain" description="Alpha/beta hydrolase fold-3" evidence="1">
    <location>
        <begin position="57"/>
        <end position="206"/>
    </location>
</feature>
<dbReference type="InterPro" id="IPR013094">
    <property type="entry name" value="AB_hydrolase_3"/>
</dbReference>
<dbReference type="GeneID" id="98180214"/>
<comment type="caution">
    <text evidence="2">The sequence shown here is derived from an EMBL/GenBank/DDBJ whole genome shotgun (WGS) entry which is preliminary data.</text>
</comment>
<accession>A0ABQ0GNB7</accession>
<organism evidence="2 3">
    <name type="scientific">Madurella fahalii</name>
    <dbReference type="NCBI Taxonomy" id="1157608"/>
    <lineage>
        <taxon>Eukaryota</taxon>
        <taxon>Fungi</taxon>
        <taxon>Dikarya</taxon>
        <taxon>Ascomycota</taxon>
        <taxon>Pezizomycotina</taxon>
        <taxon>Sordariomycetes</taxon>
        <taxon>Sordariomycetidae</taxon>
        <taxon>Sordariales</taxon>
        <taxon>Sordariales incertae sedis</taxon>
        <taxon>Madurella</taxon>
    </lineage>
</organism>
<dbReference type="SUPFAM" id="SSF53474">
    <property type="entry name" value="alpha/beta-Hydrolases"/>
    <property type="match status" value="1"/>
</dbReference>